<name>A0A0E9UJ29_ANGAN</name>
<reference evidence="1" key="2">
    <citation type="journal article" date="2015" name="Fish Shellfish Immunol.">
        <title>Early steps in the European eel (Anguilla anguilla)-Vibrio vulnificus interaction in the gills: Role of the RtxA13 toxin.</title>
        <authorList>
            <person name="Callol A."/>
            <person name="Pajuelo D."/>
            <person name="Ebbesson L."/>
            <person name="Teles M."/>
            <person name="MacKenzie S."/>
            <person name="Amaro C."/>
        </authorList>
    </citation>
    <scope>NUCLEOTIDE SEQUENCE</scope>
</reference>
<accession>A0A0E9UJ29</accession>
<protein>
    <submittedName>
        <fullName evidence="1">Uncharacterized protein</fullName>
    </submittedName>
</protein>
<dbReference type="EMBL" id="GBXM01043307">
    <property type="protein sequence ID" value="JAH65270.1"/>
    <property type="molecule type" value="Transcribed_RNA"/>
</dbReference>
<evidence type="ECO:0000313" key="1">
    <source>
        <dbReference type="EMBL" id="JAH65270.1"/>
    </source>
</evidence>
<sequence length="25" mass="3101">MIYRYLRFKICLNNSSNKMAFFRAI</sequence>
<dbReference type="AlphaFoldDB" id="A0A0E9UJ29"/>
<organism evidence="1">
    <name type="scientific">Anguilla anguilla</name>
    <name type="common">European freshwater eel</name>
    <name type="synonym">Muraena anguilla</name>
    <dbReference type="NCBI Taxonomy" id="7936"/>
    <lineage>
        <taxon>Eukaryota</taxon>
        <taxon>Metazoa</taxon>
        <taxon>Chordata</taxon>
        <taxon>Craniata</taxon>
        <taxon>Vertebrata</taxon>
        <taxon>Euteleostomi</taxon>
        <taxon>Actinopterygii</taxon>
        <taxon>Neopterygii</taxon>
        <taxon>Teleostei</taxon>
        <taxon>Anguilliformes</taxon>
        <taxon>Anguillidae</taxon>
        <taxon>Anguilla</taxon>
    </lineage>
</organism>
<reference evidence="1" key="1">
    <citation type="submission" date="2014-11" db="EMBL/GenBank/DDBJ databases">
        <authorList>
            <person name="Amaro Gonzalez C."/>
        </authorList>
    </citation>
    <scope>NUCLEOTIDE SEQUENCE</scope>
</reference>
<proteinExistence type="predicted"/>